<dbReference type="InterPro" id="IPR037066">
    <property type="entry name" value="Plug_dom_sf"/>
</dbReference>
<evidence type="ECO:0000256" key="2">
    <source>
        <dbReference type="ARBA" id="ARBA00022448"/>
    </source>
</evidence>
<dbReference type="Pfam" id="PF07715">
    <property type="entry name" value="Plug"/>
    <property type="match status" value="1"/>
</dbReference>
<protein>
    <submittedName>
        <fullName evidence="13">SusC/RagA family TonB-linked outer membrane protein</fullName>
    </submittedName>
</protein>
<keyword evidence="2 8" id="KW-0813">Transport</keyword>
<dbReference type="Pfam" id="PF13715">
    <property type="entry name" value="CarbopepD_reg_2"/>
    <property type="match status" value="1"/>
</dbReference>
<keyword evidence="6 8" id="KW-0472">Membrane</keyword>
<comment type="similarity">
    <text evidence="8 9">Belongs to the TonB-dependent receptor family.</text>
</comment>
<dbReference type="InterPro" id="IPR008969">
    <property type="entry name" value="CarboxyPept-like_regulatory"/>
</dbReference>
<evidence type="ECO:0000259" key="12">
    <source>
        <dbReference type="Pfam" id="PF07715"/>
    </source>
</evidence>
<name>A0AAJ5WX92_9BACT</name>
<dbReference type="Proteomes" id="UP001220610">
    <property type="component" value="Chromosome"/>
</dbReference>
<dbReference type="Pfam" id="PF00593">
    <property type="entry name" value="TonB_dep_Rec_b-barrel"/>
    <property type="match status" value="1"/>
</dbReference>
<evidence type="ECO:0000256" key="4">
    <source>
        <dbReference type="ARBA" id="ARBA00022692"/>
    </source>
</evidence>
<evidence type="ECO:0000313" key="14">
    <source>
        <dbReference type="Proteomes" id="UP001220610"/>
    </source>
</evidence>
<accession>A0AAJ5WX92</accession>
<evidence type="ECO:0000313" key="13">
    <source>
        <dbReference type="EMBL" id="WEK38228.1"/>
    </source>
</evidence>
<evidence type="ECO:0000259" key="11">
    <source>
        <dbReference type="Pfam" id="PF00593"/>
    </source>
</evidence>
<evidence type="ECO:0000256" key="6">
    <source>
        <dbReference type="ARBA" id="ARBA00023136"/>
    </source>
</evidence>
<organism evidence="13 14">
    <name type="scientific">Candidatus Pseudobacter hemicellulosilyticus</name>
    <dbReference type="NCBI Taxonomy" id="3121375"/>
    <lineage>
        <taxon>Bacteria</taxon>
        <taxon>Pseudomonadati</taxon>
        <taxon>Bacteroidota</taxon>
        <taxon>Chitinophagia</taxon>
        <taxon>Chitinophagales</taxon>
        <taxon>Chitinophagaceae</taxon>
        <taxon>Pseudobacter</taxon>
    </lineage>
</organism>
<dbReference type="InterPro" id="IPR023996">
    <property type="entry name" value="TonB-dep_OMP_SusC/RagA"/>
</dbReference>
<dbReference type="NCBIfam" id="TIGR04056">
    <property type="entry name" value="OMP_RagA_SusC"/>
    <property type="match status" value="1"/>
</dbReference>
<feature type="domain" description="TonB-dependent receptor plug" evidence="12">
    <location>
        <begin position="209"/>
        <end position="334"/>
    </location>
</feature>
<keyword evidence="10" id="KW-0732">Signal</keyword>
<dbReference type="GO" id="GO:0009279">
    <property type="term" value="C:cell outer membrane"/>
    <property type="evidence" value="ECO:0007669"/>
    <property type="project" value="UniProtKB-SubCell"/>
</dbReference>
<dbReference type="Gene3D" id="2.40.170.20">
    <property type="entry name" value="TonB-dependent receptor, beta-barrel domain"/>
    <property type="match status" value="1"/>
</dbReference>
<dbReference type="AlphaFoldDB" id="A0AAJ5WX92"/>
<dbReference type="InterPro" id="IPR023997">
    <property type="entry name" value="TonB-dep_OMP_SusC/RagA_CS"/>
</dbReference>
<keyword evidence="3 8" id="KW-1134">Transmembrane beta strand</keyword>
<dbReference type="Gene3D" id="2.60.40.1120">
    <property type="entry name" value="Carboxypeptidase-like, regulatory domain"/>
    <property type="match status" value="1"/>
</dbReference>
<evidence type="ECO:0000256" key="3">
    <source>
        <dbReference type="ARBA" id="ARBA00022452"/>
    </source>
</evidence>
<dbReference type="SUPFAM" id="SSF49464">
    <property type="entry name" value="Carboxypeptidase regulatory domain-like"/>
    <property type="match status" value="1"/>
</dbReference>
<evidence type="ECO:0000256" key="5">
    <source>
        <dbReference type="ARBA" id="ARBA00023077"/>
    </source>
</evidence>
<dbReference type="SUPFAM" id="SSF56935">
    <property type="entry name" value="Porins"/>
    <property type="match status" value="1"/>
</dbReference>
<keyword evidence="7 8" id="KW-0998">Cell outer membrane</keyword>
<keyword evidence="5 9" id="KW-0798">TonB box</keyword>
<reference evidence="13" key="1">
    <citation type="submission" date="2023-03" db="EMBL/GenBank/DDBJ databases">
        <title>Andean soil-derived lignocellulolytic bacterial consortium as a source of novel taxa and putative plastic-active enzymes.</title>
        <authorList>
            <person name="Diaz-Garcia L."/>
            <person name="Chuvochina M."/>
            <person name="Feuerriegel G."/>
            <person name="Bunk B."/>
            <person name="Sproer C."/>
            <person name="Streit W.R."/>
            <person name="Rodriguez L.M."/>
            <person name="Overmann J."/>
            <person name="Jimenez D.J."/>
        </authorList>
    </citation>
    <scope>NUCLEOTIDE SEQUENCE</scope>
    <source>
        <strain evidence="13">MAG 7</strain>
    </source>
</reference>
<dbReference type="NCBIfam" id="TIGR04057">
    <property type="entry name" value="SusC_RagA_signa"/>
    <property type="match status" value="1"/>
</dbReference>
<gene>
    <name evidence="13" type="ORF">P0Y53_12040</name>
</gene>
<feature type="signal peptide" evidence="10">
    <location>
        <begin position="1"/>
        <end position="17"/>
    </location>
</feature>
<dbReference type="PROSITE" id="PS52016">
    <property type="entry name" value="TONB_DEPENDENT_REC_3"/>
    <property type="match status" value="1"/>
</dbReference>
<comment type="subcellular location">
    <subcellularLocation>
        <location evidence="1 8">Cell outer membrane</location>
        <topology evidence="1 8">Multi-pass membrane protein</topology>
    </subcellularLocation>
</comment>
<evidence type="ECO:0000256" key="8">
    <source>
        <dbReference type="PROSITE-ProRule" id="PRU01360"/>
    </source>
</evidence>
<evidence type="ECO:0000256" key="7">
    <source>
        <dbReference type="ARBA" id="ARBA00023237"/>
    </source>
</evidence>
<sequence>MKLTIVLLTTALLQVQAAGLAQSVTLSGNNISLQEVFTAVKQQTGYVVFGKKELFREARAVSVSVVKMPLTDLLDLVMKDQPLNYTIDARTIILSRKMPEPIMAGKTTDFLRLFADIPVRGRILDENGDPVMATILIKGTTRGTTSNEQGYFSLENVPENAVLIISATSIVLQEVKVNGRVNHTITASLRIVEEKAVVVNKGYYSESQRLSTGSVTRVDSRTIEKQPVTNVLQALQGRMTGLSLVQANGFPGSSFNVQVRGVNSLLNNSQPFYIVDGVPFLSDAINAQTGTAIYGANGLTSPLNSISPSDIESIEVLKDGDATAIYGSRGANGVILITTKKGRAGKTRLDMNISTGMSHVAKLLPTLKTAEFLELRKLGFKNAGQTATVSNAPDLLSWDPNAYTDYQELLIGNTANATDASIALSGGDSRTNFLVSGSYHHETTVYKLDKSYRRGSVNISVNHRSLDQKFNIALTAMYSADNNRLAVEDLTSRAYQIAPNFPLYNADGSLYWNSLVQNPLAIMMRTNRNKTSNLNSSLNLRYRPIAGLELKALVGFGRSDMDQLQLTPLATQDPSLSYSTSRANFAYNYNNNYIIEPQASYTTDLGPGKLSALVGGSWQYRMARQPYFTTASDFTSDAFMENIGSAQTVSTRSSSTDYKFASVFGRLNYVYKDRYVLNGVFRRDGSSRFGPNKRFGNFGSLGAAWIFSDESFFAPLTAWFSSGKLRGSYGITGSDNIGNYGYLDSYGSTSYSFNGSSGLVPSRIANGDYQWEQTEKLEAALELGFLKDRIKVSGSYYRNRTDNQLISYTISSQAGFSSYQANLPARVQNSGWEFTLNSTNISSRNFTWTSYFNVSANRNKLESFPDIEKSSYYTRFIVGLPISGAWVYKYSGYDETTGLPTVEDLDKNGTISSGLYEIGRGDRYYYGPNFPKFFGGLGNTFTYKNISLDFLFQFVKQNGSHIMTANTYAPGYIYNLSEDALEKYLSDGPADQRHVRSNYNVAIGNYYGSDAARVDASFIRLKNVAISYELLPGTARKLKMSAVRVFLQGQNLFTITSYDGYDPESQGLGLPPLRTVSAGLKLSF</sequence>
<dbReference type="InterPro" id="IPR000531">
    <property type="entry name" value="Beta-barrel_TonB"/>
</dbReference>
<dbReference type="InterPro" id="IPR039426">
    <property type="entry name" value="TonB-dep_rcpt-like"/>
</dbReference>
<evidence type="ECO:0000256" key="10">
    <source>
        <dbReference type="SAM" id="SignalP"/>
    </source>
</evidence>
<dbReference type="InterPro" id="IPR012910">
    <property type="entry name" value="Plug_dom"/>
</dbReference>
<feature type="domain" description="TonB-dependent receptor-like beta-barrel" evidence="11">
    <location>
        <begin position="506"/>
        <end position="876"/>
    </location>
</feature>
<feature type="chain" id="PRO_5042584622" evidence="10">
    <location>
        <begin position="18"/>
        <end position="1084"/>
    </location>
</feature>
<evidence type="ECO:0000256" key="9">
    <source>
        <dbReference type="RuleBase" id="RU003357"/>
    </source>
</evidence>
<evidence type="ECO:0000256" key="1">
    <source>
        <dbReference type="ARBA" id="ARBA00004571"/>
    </source>
</evidence>
<proteinExistence type="inferred from homology"/>
<keyword evidence="4 8" id="KW-0812">Transmembrane</keyword>
<dbReference type="InterPro" id="IPR036942">
    <property type="entry name" value="Beta-barrel_TonB_sf"/>
</dbReference>
<dbReference type="EMBL" id="CP119311">
    <property type="protein sequence ID" value="WEK38228.1"/>
    <property type="molecule type" value="Genomic_DNA"/>
</dbReference>
<dbReference type="Gene3D" id="2.170.130.10">
    <property type="entry name" value="TonB-dependent receptor, plug domain"/>
    <property type="match status" value="1"/>
</dbReference>